<evidence type="ECO:0000256" key="1">
    <source>
        <dbReference type="ARBA" id="ARBA00001946"/>
    </source>
</evidence>
<keyword evidence="3 6" id="KW-0808">Transferase</keyword>
<keyword evidence="5" id="KW-0460">Magnesium</keyword>
<dbReference type="InterPro" id="IPR000092">
    <property type="entry name" value="Polyprenyl_synt"/>
</dbReference>
<dbReference type="PANTHER" id="PTHR12001:SF69">
    <property type="entry name" value="ALL TRANS-POLYPRENYL-DIPHOSPHATE SYNTHASE PDSS1"/>
    <property type="match status" value="1"/>
</dbReference>
<dbReference type="InterPro" id="IPR008949">
    <property type="entry name" value="Isoprenoid_synthase_dom_sf"/>
</dbReference>
<reference evidence="7 8" key="2">
    <citation type="submission" date="2019-05" db="EMBL/GenBank/DDBJ databases">
        <authorList>
            <person name="Suflita J.M."/>
            <person name="Marks C.R."/>
        </authorList>
    </citation>
    <scope>NUCLEOTIDE SEQUENCE [LARGE SCALE GENOMIC DNA]</scope>
    <source>
        <strain evidence="7 8">ALDC</strain>
    </source>
</reference>
<proteinExistence type="inferred from homology"/>
<dbReference type="SUPFAM" id="SSF48576">
    <property type="entry name" value="Terpenoid synthases"/>
    <property type="match status" value="1"/>
</dbReference>
<dbReference type="GO" id="GO:0004659">
    <property type="term" value="F:prenyltransferase activity"/>
    <property type="evidence" value="ECO:0007669"/>
    <property type="project" value="InterPro"/>
</dbReference>
<evidence type="ECO:0000256" key="5">
    <source>
        <dbReference type="ARBA" id="ARBA00022842"/>
    </source>
</evidence>
<evidence type="ECO:0000313" key="7">
    <source>
        <dbReference type="EMBL" id="QCQ23521.1"/>
    </source>
</evidence>
<sequence length="323" mass="35429">MKARIYTQIRPDLERIEAELHGHLDSSIPLIGVIGRHIMGSGGKRLRPLLMVLSARLCGYQGNHDAPLAVSLEFLHAATLLHDDVVDNAELRRARPAANTVWGNPAAVLVGDFLYSKSVLMTVGYQNLRILEVFSDTTTRMAEGEVLQLMHSDNLEIDEPGYFEVIRRKTAVLMSAACRIGGIFGGGSSDQEKALGDYGHHLGIAFQLTDDALDYMGDRNELGKPVGNDLREGKATLPLIHAMRTAKPEDRRTIQRVFGSAAASPEAFETVRRIVHGSGGIEYTLQRALEHVATAKTALSIFPEHPSRGILLDIADYVLCRKT</sequence>
<dbReference type="PANTHER" id="PTHR12001">
    <property type="entry name" value="GERANYLGERANYL PYROPHOSPHATE SYNTHASE"/>
    <property type="match status" value="1"/>
</dbReference>
<dbReference type="Gene3D" id="1.10.600.10">
    <property type="entry name" value="Farnesyl Diphosphate Synthase"/>
    <property type="match status" value="1"/>
</dbReference>
<dbReference type="Pfam" id="PF00348">
    <property type="entry name" value="polyprenyl_synt"/>
    <property type="match status" value="1"/>
</dbReference>
<comment type="cofactor">
    <cofactor evidence="1">
        <name>Mg(2+)</name>
        <dbReference type="ChEBI" id="CHEBI:18420"/>
    </cofactor>
</comment>
<dbReference type="AlphaFoldDB" id="A0A4V1ES11"/>
<evidence type="ECO:0000256" key="6">
    <source>
        <dbReference type="RuleBase" id="RU004466"/>
    </source>
</evidence>
<dbReference type="SFLD" id="SFLDS00005">
    <property type="entry name" value="Isoprenoid_Synthase_Type_I"/>
    <property type="match status" value="1"/>
</dbReference>
<dbReference type="CDD" id="cd00685">
    <property type="entry name" value="Trans_IPPS_HT"/>
    <property type="match status" value="1"/>
</dbReference>
<dbReference type="KEGG" id="dax:FDQ92_09385"/>
<accession>A0A4V1ES11</accession>
<reference evidence="7 8" key="1">
    <citation type="submission" date="2019-05" db="EMBL/GenBank/DDBJ databases">
        <title>The Complete Genome Sequence of the n-alkane-degrading Desulfoglaeba alkanexedens ALDC reveals multiple alkylsuccinate synthase gene clusters.</title>
        <authorList>
            <person name="Callaghan A.V."/>
            <person name="Davidova I.A."/>
            <person name="Duncan K.E."/>
            <person name="Morris B."/>
            <person name="McInerney M.J."/>
        </authorList>
    </citation>
    <scope>NUCLEOTIDE SEQUENCE [LARGE SCALE GENOMIC DNA]</scope>
    <source>
        <strain evidence="7 8">ALDC</strain>
    </source>
</reference>
<dbReference type="GO" id="GO:0046872">
    <property type="term" value="F:metal ion binding"/>
    <property type="evidence" value="ECO:0007669"/>
    <property type="project" value="UniProtKB-KW"/>
</dbReference>
<evidence type="ECO:0000256" key="4">
    <source>
        <dbReference type="ARBA" id="ARBA00022723"/>
    </source>
</evidence>
<dbReference type="GO" id="GO:0008299">
    <property type="term" value="P:isoprenoid biosynthetic process"/>
    <property type="evidence" value="ECO:0007669"/>
    <property type="project" value="InterPro"/>
</dbReference>
<dbReference type="EMBL" id="CP040098">
    <property type="protein sequence ID" value="QCQ23521.1"/>
    <property type="molecule type" value="Genomic_DNA"/>
</dbReference>
<dbReference type="Proteomes" id="UP000298602">
    <property type="component" value="Chromosome"/>
</dbReference>
<evidence type="ECO:0000256" key="2">
    <source>
        <dbReference type="ARBA" id="ARBA00006706"/>
    </source>
</evidence>
<name>A0A4V1ES11_9BACT</name>
<organism evidence="7 8">
    <name type="scientific">Desulfoglaeba alkanexedens ALDC</name>
    <dbReference type="NCBI Taxonomy" id="980445"/>
    <lineage>
        <taxon>Bacteria</taxon>
        <taxon>Pseudomonadati</taxon>
        <taxon>Thermodesulfobacteriota</taxon>
        <taxon>Syntrophobacteria</taxon>
        <taxon>Syntrophobacterales</taxon>
        <taxon>Syntrophobacteraceae</taxon>
        <taxon>Desulfoglaeba</taxon>
    </lineage>
</organism>
<dbReference type="OrthoDB" id="9805316at2"/>
<comment type="similarity">
    <text evidence="2 6">Belongs to the FPP/GGPP synthase family.</text>
</comment>
<evidence type="ECO:0000256" key="3">
    <source>
        <dbReference type="ARBA" id="ARBA00022679"/>
    </source>
</evidence>
<keyword evidence="4" id="KW-0479">Metal-binding</keyword>
<keyword evidence="8" id="KW-1185">Reference proteome</keyword>
<gene>
    <name evidence="7" type="ORF">FDQ92_09385</name>
</gene>
<protein>
    <submittedName>
        <fullName evidence="7">Polyprenyl synthetase family protein</fullName>
    </submittedName>
</protein>
<evidence type="ECO:0000313" key="8">
    <source>
        <dbReference type="Proteomes" id="UP000298602"/>
    </source>
</evidence>